<dbReference type="EMBL" id="LT906435">
    <property type="protein sequence ID" value="SNU85104.1"/>
    <property type="molecule type" value="Genomic_DNA"/>
</dbReference>
<evidence type="ECO:0000313" key="3">
    <source>
        <dbReference type="Proteomes" id="UP000215126"/>
    </source>
</evidence>
<dbReference type="Proteomes" id="UP000215126">
    <property type="component" value="Chromosome 1"/>
</dbReference>
<organism evidence="2 3">
    <name type="scientific">Pandoraea sputorum</name>
    <dbReference type="NCBI Taxonomy" id="93222"/>
    <lineage>
        <taxon>Bacteria</taxon>
        <taxon>Pseudomonadati</taxon>
        <taxon>Pseudomonadota</taxon>
        <taxon>Betaproteobacteria</taxon>
        <taxon>Burkholderiales</taxon>
        <taxon>Burkholderiaceae</taxon>
        <taxon>Pandoraea</taxon>
    </lineage>
</organism>
<name>A0A239SJY5_9BURK</name>
<feature type="region of interest" description="Disordered" evidence="1">
    <location>
        <begin position="18"/>
        <end position="97"/>
    </location>
</feature>
<gene>
    <name evidence="2" type="ORF">SAMEA4530655_02307</name>
</gene>
<evidence type="ECO:0000256" key="1">
    <source>
        <dbReference type="SAM" id="MobiDB-lite"/>
    </source>
</evidence>
<evidence type="ECO:0000313" key="2">
    <source>
        <dbReference type="EMBL" id="SNU85104.1"/>
    </source>
</evidence>
<protein>
    <submittedName>
        <fullName evidence="2">Uncharacterized protein</fullName>
    </submittedName>
</protein>
<dbReference type="AlphaFoldDB" id="A0A239SJY5"/>
<reference evidence="2 3" key="1">
    <citation type="submission" date="2017-06" db="EMBL/GenBank/DDBJ databases">
        <authorList>
            <consortium name="Pathogen Informatics"/>
        </authorList>
    </citation>
    <scope>NUCLEOTIDE SEQUENCE [LARGE SCALE GENOMIC DNA]</scope>
    <source>
        <strain evidence="2 3">NCTC13161</strain>
    </source>
</reference>
<proteinExistence type="predicted"/>
<sequence length="97" mass="10532">MQLSCEFCHISGGFAKSESWAEANGEDRESAEEGRPREAGRRATEGSHPVVASVQVARKTSGNRLTQGGVGDTNLSRDQLELQERVGNPLLRGQHGW</sequence>
<keyword evidence="3" id="KW-1185">Reference proteome</keyword>
<accession>A0A239SJY5</accession>
<feature type="compositionally biased region" description="Basic and acidic residues" evidence="1">
    <location>
        <begin position="25"/>
        <end position="45"/>
    </location>
</feature>